<accession>A0A8T0C2E0</accession>
<dbReference type="AlphaFoldDB" id="A0A8T0C2E0"/>
<organism evidence="1 2">
    <name type="scientific">Pseudoalteromonas rubra</name>
    <dbReference type="NCBI Taxonomy" id="43658"/>
    <lineage>
        <taxon>Bacteria</taxon>
        <taxon>Pseudomonadati</taxon>
        <taxon>Pseudomonadota</taxon>
        <taxon>Gammaproteobacteria</taxon>
        <taxon>Alteromonadales</taxon>
        <taxon>Pseudoalteromonadaceae</taxon>
        <taxon>Pseudoalteromonas</taxon>
    </lineage>
</organism>
<reference evidence="1 2" key="1">
    <citation type="journal article" date="2012" name="J. Bacteriol.">
        <title>Genome sequence of the cycloprodigiosin-producing bacterial strain Pseudoalteromonas rubra ATCC 29570(T).</title>
        <authorList>
            <person name="Xie B.B."/>
            <person name="Shu Y.L."/>
            <person name="Qin Q.L."/>
            <person name="Rong J.C."/>
            <person name="Zhang X.Y."/>
            <person name="Chen X.L."/>
            <person name="Zhou B.C."/>
            <person name="Zhang Y.Z."/>
        </authorList>
    </citation>
    <scope>NUCLEOTIDE SEQUENCE [LARGE SCALE GENOMIC DNA]</scope>
    <source>
        <strain evidence="1 2">DSM 6842</strain>
    </source>
</reference>
<comment type="caution">
    <text evidence="1">The sequence shown here is derived from an EMBL/GenBank/DDBJ whole genome shotgun (WGS) entry which is preliminary data.</text>
</comment>
<sequence>MVKYLKMFNIQIPLAHHSVLVRMLIHACFQGLYSPPKNYSQ</sequence>
<dbReference type="EMBL" id="AHCD03000043">
    <property type="protein sequence ID" value="KAF7783518.1"/>
    <property type="molecule type" value="Genomic_DNA"/>
</dbReference>
<name>A0A8T0C2E0_9GAMM</name>
<evidence type="ECO:0000313" key="1">
    <source>
        <dbReference type="EMBL" id="KAF7783518.1"/>
    </source>
</evidence>
<gene>
    <name evidence="1" type="ORF">PRUB_a3305</name>
</gene>
<proteinExistence type="predicted"/>
<dbReference type="Proteomes" id="UP000016480">
    <property type="component" value="Unassembled WGS sequence"/>
</dbReference>
<evidence type="ECO:0000313" key="2">
    <source>
        <dbReference type="Proteomes" id="UP000016480"/>
    </source>
</evidence>
<protein>
    <submittedName>
        <fullName evidence="1">Uncharacterized protein</fullName>
    </submittedName>
</protein>